<evidence type="ECO:0000256" key="2">
    <source>
        <dbReference type="ARBA" id="ARBA00023235"/>
    </source>
</evidence>
<dbReference type="GO" id="GO:0015031">
    <property type="term" value="P:protein transport"/>
    <property type="evidence" value="ECO:0007669"/>
    <property type="project" value="InterPro"/>
</dbReference>
<dbReference type="InterPro" id="IPR027304">
    <property type="entry name" value="Trigger_fact/SurA_dom_sf"/>
</dbReference>
<evidence type="ECO:0000256" key="1">
    <source>
        <dbReference type="ARBA" id="ARBA00023110"/>
    </source>
</evidence>
<dbReference type="GO" id="GO:0003755">
    <property type="term" value="F:peptidyl-prolyl cis-trans isomerase activity"/>
    <property type="evidence" value="ECO:0007669"/>
    <property type="project" value="UniProtKB-KW"/>
</dbReference>
<evidence type="ECO:0000259" key="3">
    <source>
        <dbReference type="Pfam" id="PF05697"/>
    </source>
</evidence>
<dbReference type="RefSeq" id="WP_005998331.1">
    <property type="nucleotide sequence ID" value="NZ_AAEW02000003.1"/>
</dbReference>
<dbReference type="AlphaFoldDB" id="Q1K2M4"/>
<dbReference type="Pfam" id="PF05698">
    <property type="entry name" value="Trigger_C"/>
    <property type="match status" value="1"/>
</dbReference>
<keyword evidence="6" id="KW-1185">Reference proteome</keyword>
<feature type="domain" description="Trigger factor C-terminal" evidence="4">
    <location>
        <begin position="166"/>
        <end position="328"/>
    </location>
</feature>
<dbReference type="Proteomes" id="UP000005695">
    <property type="component" value="Unassembled WGS sequence"/>
</dbReference>
<gene>
    <name evidence="5" type="ORF">Dace_2109</name>
</gene>
<keyword evidence="2" id="KW-0413">Isomerase</keyword>
<reference evidence="5" key="2">
    <citation type="submission" date="2006-05" db="EMBL/GenBank/DDBJ databases">
        <title>Sequencing of the draft genome and assembly of Desulfuromonas acetoxidans DSM 684.</title>
        <authorList>
            <consortium name="US DOE Joint Genome Institute (JGI-PGF)"/>
            <person name="Copeland A."/>
            <person name="Lucas S."/>
            <person name="Lapidus A."/>
            <person name="Barry K."/>
            <person name="Detter J.C."/>
            <person name="Glavina del Rio T."/>
            <person name="Hammon N."/>
            <person name="Israni S."/>
            <person name="Dalin E."/>
            <person name="Tice H."/>
            <person name="Bruce D."/>
            <person name="Pitluck S."/>
            <person name="Richardson P."/>
        </authorList>
    </citation>
    <scope>NUCLEOTIDE SEQUENCE [LARGE SCALE GENOMIC DNA]</scope>
    <source>
        <strain evidence="5">DSM 684</strain>
    </source>
</reference>
<protein>
    <submittedName>
        <fullName evidence="5">Trigger factor-like</fullName>
    </submittedName>
</protein>
<dbReference type="GO" id="GO:0006457">
    <property type="term" value="P:protein folding"/>
    <property type="evidence" value="ECO:0007669"/>
    <property type="project" value="InterPro"/>
</dbReference>
<dbReference type="InterPro" id="IPR037041">
    <property type="entry name" value="Trigger_fac_C_sf"/>
</dbReference>
<keyword evidence="1" id="KW-0697">Rotamase</keyword>
<dbReference type="InterPro" id="IPR008880">
    <property type="entry name" value="Trigger_fac_C"/>
</dbReference>
<evidence type="ECO:0000259" key="4">
    <source>
        <dbReference type="Pfam" id="PF05698"/>
    </source>
</evidence>
<feature type="domain" description="Trigger factor ribosome-binding bacterial" evidence="3">
    <location>
        <begin position="61"/>
        <end position="143"/>
    </location>
</feature>
<organism evidence="5 6">
    <name type="scientific">Desulfuromonas acetoxidans (strain DSM 684 / 11070)</name>
    <dbReference type="NCBI Taxonomy" id="281689"/>
    <lineage>
        <taxon>Bacteria</taxon>
        <taxon>Pseudomonadati</taxon>
        <taxon>Thermodesulfobacteriota</taxon>
        <taxon>Desulfuromonadia</taxon>
        <taxon>Desulfuromonadales</taxon>
        <taxon>Desulfuromonadaceae</taxon>
        <taxon>Desulfuromonas</taxon>
    </lineage>
</organism>
<evidence type="ECO:0000313" key="6">
    <source>
        <dbReference type="Proteomes" id="UP000005695"/>
    </source>
</evidence>
<dbReference type="OrthoDB" id="5405151at2"/>
<dbReference type="Pfam" id="PF05697">
    <property type="entry name" value="Trigger_N"/>
    <property type="match status" value="1"/>
</dbReference>
<evidence type="ECO:0000313" key="5">
    <source>
        <dbReference type="EMBL" id="EAT16857.1"/>
    </source>
</evidence>
<dbReference type="Gene3D" id="3.30.70.1050">
    <property type="entry name" value="Trigger factor ribosome-binding domain"/>
    <property type="match status" value="1"/>
</dbReference>
<dbReference type="SUPFAM" id="SSF102735">
    <property type="entry name" value="Trigger factor ribosome-binding domain"/>
    <property type="match status" value="1"/>
</dbReference>
<name>Q1K2M4_DESA6</name>
<dbReference type="EMBL" id="AAEW02000003">
    <property type="protein sequence ID" value="EAT16857.1"/>
    <property type="molecule type" value="Genomic_DNA"/>
</dbReference>
<comment type="caution">
    <text evidence="5">The sequence shown here is derived from an EMBL/GenBank/DDBJ whole genome shotgun (WGS) entry which is preliminary data.</text>
</comment>
<accession>Q1K2M4</accession>
<sequence length="350" mass="39546">MTVTMLQSSEEEALFKIEIDADTIENAITKEFVMVTEGENKEPQGLPLSNRAMMANHKELDRIAAQALNNILPSYYMGALKELDITPMSYPKIMPQETKLGEPCVVKIQVALEPKITLEEYEGLEVSYVPVVVTEDDVNQQMQGLRQQRGAADDDEKLLASLPFDSIEEFAAEIHTSLVSLAQEKSELNIKEAVVSKLIETNPCPLKDEAVDQQVALQIHQFRQKVGSKRFEEYLKSTHRTIEDVKKEVRPEAEVTVRRNLLLAAVAQTQALEVTEEDIKQTILQQENSIMDMALDFETRLKRMEETPGAKEQLIHSIRLKKATDYIVDKAILTEGEPVRILDEQTQGPQ</sequence>
<dbReference type="Gene3D" id="1.10.3120.10">
    <property type="entry name" value="Trigger factor, C-terminal domain"/>
    <property type="match status" value="1"/>
</dbReference>
<dbReference type="InterPro" id="IPR036611">
    <property type="entry name" value="Trigger_fac_ribosome-bd_sf"/>
</dbReference>
<dbReference type="InterPro" id="IPR008881">
    <property type="entry name" value="Trigger_fac_ribosome-bd_bac"/>
</dbReference>
<reference evidence="5" key="1">
    <citation type="submission" date="2006-05" db="EMBL/GenBank/DDBJ databases">
        <title>Annotation of the draft genome assembly of Desulfuromonas acetoxidans DSM 684.</title>
        <authorList>
            <consortium name="US DOE Joint Genome Institute (JGI-ORNL)"/>
            <person name="Larimer F."/>
            <person name="Land M."/>
            <person name="Hauser L."/>
        </authorList>
    </citation>
    <scope>NUCLEOTIDE SEQUENCE [LARGE SCALE GENOMIC DNA]</scope>
    <source>
        <strain evidence="5">DSM 684</strain>
    </source>
</reference>
<proteinExistence type="predicted"/>
<dbReference type="SUPFAM" id="SSF109998">
    <property type="entry name" value="Triger factor/SurA peptide-binding domain-like"/>
    <property type="match status" value="1"/>
</dbReference>